<evidence type="ECO:0000259" key="5">
    <source>
        <dbReference type="PROSITE" id="PS50011"/>
    </source>
</evidence>
<keyword evidence="7" id="KW-1185">Reference proteome</keyword>
<evidence type="ECO:0000256" key="4">
    <source>
        <dbReference type="SAM" id="MobiDB-lite"/>
    </source>
</evidence>
<organism evidence="6 7">
    <name type="scientific">Filobasidium floriforme</name>
    <dbReference type="NCBI Taxonomy" id="5210"/>
    <lineage>
        <taxon>Eukaryota</taxon>
        <taxon>Fungi</taxon>
        <taxon>Dikarya</taxon>
        <taxon>Basidiomycota</taxon>
        <taxon>Agaricomycotina</taxon>
        <taxon>Tremellomycetes</taxon>
        <taxon>Filobasidiales</taxon>
        <taxon>Filobasidiaceae</taxon>
        <taxon>Filobasidium</taxon>
    </lineage>
</organism>
<feature type="region of interest" description="Disordered" evidence="4">
    <location>
        <begin position="365"/>
        <end position="456"/>
    </location>
</feature>
<name>A0A8K0NSS2_9TREE</name>
<accession>A0A8K0NSS2</accession>
<dbReference type="EMBL" id="JABELV010000012">
    <property type="protein sequence ID" value="KAG7571013.1"/>
    <property type="molecule type" value="Genomic_DNA"/>
</dbReference>
<feature type="compositionally biased region" description="Acidic residues" evidence="4">
    <location>
        <begin position="400"/>
        <end position="417"/>
    </location>
</feature>
<gene>
    <name evidence="6" type="ORF">FFLO_00977</name>
</gene>
<sequence length="575" mass="63968">MAVLPPHDVHQEIHLLRSLNHPNIIRLLHHTLTPHSQRKAWELVFPYYKWTLQDLLDDPRFAPVDYPGYEDFTEPRDGDEPGDTQSGSSTHQEDGEVDFLDGFLQERQQEQGRGGLPARLPPPSILSRESGLDIPPTPILSSLPDSSSQRYRPPSIRRRTFEHIITTITAQLVAALAYLHARRIAHRDIKPSNVLLDVDDGNFDVQEPQDTPDLTDSAKSDPSDSETRLTTGIRLPRITVKLIDFGISLQPSLGESSIRARSAAGPRVSQRGGVELDRADDTEQDGSDRGEGDDLGGDLGGGPRGKGDGQEFILQVGSGAYRPPELLFSHTQYDPYALDSWALGCTLAGFFTGFVWLPEGNRNEIHDGSNEVGCAADEADEERSDGRGRKGYKVRRPREEEEDSEDESEDSESDELDGPIVPLFHRTERSANIKQKTTSRPPTNQTAPSDNTRGRWKRQTLFDGESGEIGLAWSIFRVMGTPGLEGGGEWKSFGSLPDAFKVSFEPRRKVPLVDVLPFLPQDDDYDDLNQKDDDGGCAGVNWSDVLNSLIRLEPSERTTMSRLRESLLSRDAYEL</sequence>
<proteinExistence type="predicted"/>
<dbReference type="SMART" id="SM00220">
    <property type="entry name" value="S_TKc"/>
    <property type="match status" value="1"/>
</dbReference>
<dbReference type="InterPro" id="IPR000719">
    <property type="entry name" value="Prot_kinase_dom"/>
</dbReference>
<evidence type="ECO:0000313" key="7">
    <source>
        <dbReference type="Proteomes" id="UP000812966"/>
    </source>
</evidence>
<feature type="compositionally biased region" description="Polar residues" evidence="4">
    <location>
        <begin position="139"/>
        <end position="150"/>
    </location>
</feature>
<dbReference type="Pfam" id="PF00069">
    <property type="entry name" value="Pkinase"/>
    <property type="match status" value="1"/>
</dbReference>
<keyword evidence="1" id="KW-0418">Kinase</keyword>
<evidence type="ECO:0000256" key="1">
    <source>
        <dbReference type="ARBA" id="ARBA00022527"/>
    </source>
</evidence>
<feature type="compositionally biased region" description="Basic and acidic residues" evidence="4">
    <location>
        <begin position="274"/>
        <end position="292"/>
    </location>
</feature>
<dbReference type="InterPro" id="IPR050117">
    <property type="entry name" value="MAPK"/>
</dbReference>
<evidence type="ECO:0000313" key="6">
    <source>
        <dbReference type="EMBL" id="KAG7571013.1"/>
    </source>
</evidence>
<dbReference type="PANTHER" id="PTHR24055">
    <property type="entry name" value="MITOGEN-ACTIVATED PROTEIN KINASE"/>
    <property type="match status" value="1"/>
</dbReference>
<feature type="region of interest" description="Disordered" evidence="4">
    <location>
        <begin position="256"/>
        <end position="311"/>
    </location>
</feature>
<reference evidence="6" key="1">
    <citation type="submission" date="2020-04" db="EMBL/GenBank/DDBJ databases">
        <title>Analysis of mating type loci in Filobasidium floriforme.</title>
        <authorList>
            <person name="Nowrousian M."/>
        </authorList>
    </citation>
    <scope>NUCLEOTIDE SEQUENCE</scope>
    <source>
        <strain evidence="6">CBS 6242</strain>
    </source>
</reference>
<feature type="region of interest" description="Disordered" evidence="4">
    <location>
        <begin position="66"/>
        <end position="94"/>
    </location>
</feature>
<dbReference type="GO" id="GO:0005524">
    <property type="term" value="F:ATP binding"/>
    <property type="evidence" value="ECO:0007669"/>
    <property type="project" value="UniProtKB-KW"/>
</dbReference>
<dbReference type="PROSITE" id="PS50011">
    <property type="entry name" value="PROTEIN_KINASE_DOM"/>
    <property type="match status" value="1"/>
</dbReference>
<dbReference type="GO" id="GO:0004674">
    <property type="term" value="F:protein serine/threonine kinase activity"/>
    <property type="evidence" value="ECO:0007669"/>
    <property type="project" value="UniProtKB-KW"/>
</dbReference>
<dbReference type="SUPFAM" id="SSF56112">
    <property type="entry name" value="Protein kinase-like (PK-like)"/>
    <property type="match status" value="1"/>
</dbReference>
<keyword evidence="1" id="KW-0808">Transferase</keyword>
<feature type="region of interest" description="Disordered" evidence="4">
    <location>
        <begin position="196"/>
        <end position="230"/>
    </location>
</feature>
<feature type="region of interest" description="Disordered" evidence="4">
    <location>
        <begin position="110"/>
        <end position="153"/>
    </location>
</feature>
<dbReference type="PROSITE" id="PS00108">
    <property type="entry name" value="PROTEIN_KINASE_ST"/>
    <property type="match status" value="1"/>
</dbReference>
<dbReference type="AlphaFoldDB" id="A0A8K0NSS2"/>
<keyword evidence="1" id="KW-0723">Serine/threonine-protein kinase</keyword>
<dbReference type="Gene3D" id="1.10.510.10">
    <property type="entry name" value="Transferase(Phosphotransferase) domain 1"/>
    <property type="match status" value="1"/>
</dbReference>
<evidence type="ECO:0000256" key="2">
    <source>
        <dbReference type="ARBA" id="ARBA00022741"/>
    </source>
</evidence>
<feature type="domain" description="Protein kinase" evidence="5">
    <location>
        <begin position="1"/>
        <end position="568"/>
    </location>
</feature>
<dbReference type="InterPro" id="IPR011009">
    <property type="entry name" value="Kinase-like_dom_sf"/>
</dbReference>
<keyword evidence="2" id="KW-0547">Nucleotide-binding</keyword>
<comment type="caution">
    <text evidence="6">The sequence shown here is derived from an EMBL/GenBank/DDBJ whole genome shotgun (WGS) entry which is preliminary data.</text>
</comment>
<feature type="compositionally biased region" description="Polar residues" evidence="4">
    <location>
        <begin position="432"/>
        <end position="451"/>
    </location>
</feature>
<feature type="compositionally biased region" description="Basic and acidic residues" evidence="4">
    <location>
        <begin position="216"/>
        <end position="227"/>
    </location>
</feature>
<dbReference type="InterPro" id="IPR008271">
    <property type="entry name" value="Ser/Thr_kinase_AS"/>
</dbReference>
<protein>
    <recommendedName>
        <fullName evidence="5">Protein kinase domain-containing protein</fullName>
    </recommendedName>
</protein>
<dbReference type="Proteomes" id="UP000812966">
    <property type="component" value="Unassembled WGS sequence"/>
</dbReference>
<evidence type="ECO:0000256" key="3">
    <source>
        <dbReference type="ARBA" id="ARBA00022840"/>
    </source>
</evidence>
<keyword evidence="3" id="KW-0067">ATP-binding</keyword>